<evidence type="ECO:0000256" key="4">
    <source>
        <dbReference type="SAM" id="Phobius"/>
    </source>
</evidence>
<keyword evidence="3 6" id="KW-0012">Acyltransferase</keyword>
<dbReference type="Pfam" id="PF01553">
    <property type="entry name" value="Acyltransferase"/>
    <property type="match status" value="1"/>
</dbReference>
<dbReference type="SMART" id="SM00563">
    <property type="entry name" value="PlsC"/>
    <property type="match status" value="1"/>
</dbReference>
<comment type="caution">
    <text evidence="6">The sequence shown here is derived from an EMBL/GenBank/DDBJ whole genome shotgun (WGS) entry which is preliminary data.</text>
</comment>
<evidence type="ECO:0000256" key="2">
    <source>
        <dbReference type="ARBA" id="ARBA00022679"/>
    </source>
</evidence>
<protein>
    <submittedName>
        <fullName evidence="6">Acyltransferase</fullName>
    </submittedName>
</protein>
<proteinExistence type="predicted"/>
<evidence type="ECO:0000256" key="1">
    <source>
        <dbReference type="ARBA" id="ARBA00005189"/>
    </source>
</evidence>
<evidence type="ECO:0000256" key="3">
    <source>
        <dbReference type="ARBA" id="ARBA00023315"/>
    </source>
</evidence>
<evidence type="ECO:0000259" key="5">
    <source>
        <dbReference type="SMART" id="SM00563"/>
    </source>
</evidence>
<evidence type="ECO:0000313" key="7">
    <source>
        <dbReference type="Proteomes" id="UP000625780"/>
    </source>
</evidence>
<dbReference type="GO" id="GO:0016746">
    <property type="term" value="F:acyltransferase activity"/>
    <property type="evidence" value="ECO:0007669"/>
    <property type="project" value="UniProtKB-KW"/>
</dbReference>
<name>A0ABQ1QSQ2_9FLAO</name>
<keyword evidence="7" id="KW-1185">Reference proteome</keyword>
<accession>A0ABQ1QSQ2</accession>
<dbReference type="Proteomes" id="UP000625780">
    <property type="component" value="Unassembled WGS sequence"/>
</dbReference>
<sequence>MRKIASFIYFRIMGWKLMGKAPDLDKCVIIVVPHTSWVDFPLGLLVRKILNLEVNYIGKKSLFSGPFGWFFRWTGGAPVDQHSNQDTVAQVIRLFREKEQFRLALAPEGTRKKVLKWRTGFYHMALGAGVPIVMIAFDYGKKQVRISDPVVPTGDPDKDISDYMTFYKGVRGKVRREGE</sequence>
<dbReference type="EMBL" id="BMFH01000001">
    <property type="protein sequence ID" value="GGD41887.1"/>
    <property type="molecule type" value="Genomic_DNA"/>
</dbReference>
<comment type="pathway">
    <text evidence="1">Lipid metabolism.</text>
</comment>
<dbReference type="PANTHER" id="PTHR10434:SF9">
    <property type="entry name" value="PHOSPHOLIPID_GLYCEROL ACYLTRANSFERASE DOMAIN-CONTAINING PROTEIN"/>
    <property type="match status" value="1"/>
</dbReference>
<keyword evidence="4" id="KW-0472">Membrane</keyword>
<dbReference type="PANTHER" id="PTHR10434">
    <property type="entry name" value="1-ACYL-SN-GLYCEROL-3-PHOSPHATE ACYLTRANSFERASE"/>
    <property type="match status" value="1"/>
</dbReference>
<dbReference type="SUPFAM" id="SSF69593">
    <property type="entry name" value="Glycerol-3-phosphate (1)-acyltransferase"/>
    <property type="match status" value="1"/>
</dbReference>
<feature type="domain" description="Phospholipid/glycerol acyltransferase" evidence="5">
    <location>
        <begin position="28"/>
        <end position="140"/>
    </location>
</feature>
<keyword evidence="4" id="KW-0812">Transmembrane</keyword>
<evidence type="ECO:0000313" key="6">
    <source>
        <dbReference type="EMBL" id="GGD41887.1"/>
    </source>
</evidence>
<dbReference type="RefSeq" id="WP_188369242.1">
    <property type="nucleotide sequence ID" value="NZ_BMFH01000001.1"/>
</dbReference>
<keyword evidence="4" id="KW-1133">Transmembrane helix</keyword>
<feature type="transmembrane region" description="Helical" evidence="4">
    <location>
        <begin position="121"/>
        <end position="140"/>
    </location>
</feature>
<keyword evidence="2" id="KW-0808">Transferase</keyword>
<reference evidence="7" key="1">
    <citation type="journal article" date="2019" name="Int. J. Syst. Evol. Microbiol.">
        <title>The Global Catalogue of Microorganisms (GCM) 10K type strain sequencing project: providing services to taxonomists for standard genome sequencing and annotation.</title>
        <authorList>
            <consortium name="The Broad Institute Genomics Platform"/>
            <consortium name="The Broad Institute Genome Sequencing Center for Infectious Disease"/>
            <person name="Wu L."/>
            <person name="Ma J."/>
        </authorList>
    </citation>
    <scope>NUCLEOTIDE SEQUENCE [LARGE SCALE GENOMIC DNA]</scope>
    <source>
        <strain evidence="7">CGMCC 1.12606</strain>
    </source>
</reference>
<organism evidence="6 7">
    <name type="scientific">Muriicola marianensis</name>
    <dbReference type="NCBI Taxonomy" id="1324801"/>
    <lineage>
        <taxon>Bacteria</taxon>
        <taxon>Pseudomonadati</taxon>
        <taxon>Bacteroidota</taxon>
        <taxon>Flavobacteriia</taxon>
        <taxon>Flavobacteriales</taxon>
        <taxon>Flavobacteriaceae</taxon>
        <taxon>Muriicola</taxon>
    </lineage>
</organism>
<dbReference type="InterPro" id="IPR002123">
    <property type="entry name" value="Plipid/glycerol_acylTrfase"/>
</dbReference>
<gene>
    <name evidence="6" type="ORF">GCM10011361_06180</name>
</gene>